<dbReference type="EMBL" id="PNXQ01000017">
    <property type="protein sequence ID" value="TKH40943.1"/>
    <property type="molecule type" value="Genomic_DNA"/>
</dbReference>
<name>A0A4U2PNT1_9BACL</name>
<dbReference type="RefSeq" id="WP_137063905.1">
    <property type="nucleotide sequence ID" value="NZ_PNXQ01000017.1"/>
</dbReference>
<proteinExistence type="predicted"/>
<evidence type="ECO:0000313" key="1">
    <source>
        <dbReference type="EMBL" id="TKH40943.1"/>
    </source>
</evidence>
<dbReference type="Proteomes" id="UP000308114">
    <property type="component" value="Unassembled WGS sequence"/>
</dbReference>
<reference evidence="1 2" key="1">
    <citation type="submission" date="2018-01" db="EMBL/GenBank/DDBJ databases">
        <title>Bacillales members from the olive rhizosphere are effective biological control agents against Verticillium dahliae.</title>
        <authorList>
            <person name="Gomez-Lama C."/>
            <person name="Legarda G."/>
            <person name="Ruano-Rosa D."/>
            <person name="Pizarro-Tobias P."/>
            <person name="Valverde-Corredor A."/>
            <person name="Niqui J.L."/>
            <person name="Trivino J.C."/>
            <person name="Roca A."/>
            <person name="Mercado-Blanco J."/>
        </authorList>
    </citation>
    <scope>NUCLEOTIDE SEQUENCE [LARGE SCALE GENOMIC DNA]</scope>
    <source>
        <strain evidence="1 2">PIC167</strain>
    </source>
</reference>
<dbReference type="AlphaFoldDB" id="A0A4U2PNT1"/>
<comment type="caution">
    <text evidence="1">The sequence shown here is derived from an EMBL/GenBank/DDBJ whole genome shotgun (WGS) entry which is preliminary data.</text>
</comment>
<accession>A0A4U2PNT1</accession>
<evidence type="ECO:0000313" key="2">
    <source>
        <dbReference type="Proteomes" id="UP000308114"/>
    </source>
</evidence>
<sequence>MELSYYFYTHFQTREETDEFLISQARKVMEDNVDLKISRQEESEDGEGDTLDFSCKSFGVSTNLHFVQDISKEYDLNVNFGLWVTIYPGGDLKLIQFIGNLLSGTKGNAILLDENYNKVLERRSESLTVNNYFFDGDFSKLGLSYVNGIYQKFVLQIDINKSGDIIQILKPKIIDIANDCIHEGKVNLVEDPDIRSEFGICWNDFKIDVQKGAQSINNVGQVINVSGGHIYTDQHDPRLKVMMNFFKRVIERLEGDCKLSVIKGYLIKDYKEIVLMERKEDIITVNKNAVEKCLLYEVGLS</sequence>
<gene>
    <name evidence="1" type="ORF">C1I60_23435</name>
</gene>
<organism evidence="1 2">
    <name type="scientific">Paenibacillus terrae</name>
    <dbReference type="NCBI Taxonomy" id="159743"/>
    <lineage>
        <taxon>Bacteria</taxon>
        <taxon>Bacillati</taxon>
        <taxon>Bacillota</taxon>
        <taxon>Bacilli</taxon>
        <taxon>Bacillales</taxon>
        <taxon>Paenibacillaceae</taxon>
        <taxon>Paenibacillus</taxon>
    </lineage>
</organism>
<protein>
    <submittedName>
        <fullName evidence="1">Uncharacterized protein</fullName>
    </submittedName>
</protein>